<dbReference type="GO" id="GO:0016020">
    <property type="term" value="C:membrane"/>
    <property type="evidence" value="ECO:0007669"/>
    <property type="project" value="UniProtKB-SubCell"/>
</dbReference>
<evidence type="ECO:0000256" key="6">
    <source>
        <dbReference type="SAM" id="Phobius"/>
    </source>
</evidence>
<feature type="domain" description="Amino acid transporter transmembrane" evidence="7">
    <location>
        <begin position="141"/>
        <end position="522"/>
    </location>
</feature>
<evidence type="ECO:0000256" key="4">
    <source>
        <dbReference type="ARBA" id="ARBA00023136"/>
    </source>
</evidence>
<proteinExistence type="predicted"/>
<feature type="transmembrane region" description="Helical" evidence="6">
    <location>
        <begin position="257"/>
        <end position="272"/>
    </location>
</feature>
<evidence type="ECO:0000256" key="2">
    <source>
        <dbReference type="ARBA" id="ARBA00022692"/>
    </source>
</evidence>
<gene>
    <name evidence="8" type="ORF">NSK_003137</name>
</gene>
<accession>A0A4D9DAI5</accession>
<feature type="transmembrane region" description="Helical" evidence="6">
    <location>
        <begin position="504"/>
        <end position="522"/>
    </location>
</feature>
<feature type="transmembrane region" description="Helical" evidence="6">
    <location>
        <begin position="443"/>
        <end position="460"/>
    </location>
</feature>
<dbReference type="PANTHER" id="PTHR22950:SF666">
    <property type="entry name" value="VACUOLAR AMINO ACID TRANSPORTER 4"/>
    <property type="match status" value="1"/>
</dbReference>
<feature type="transmembrane region" description="Helical" evidence="6">
    <location>
        <begin position="217"/>
        <end position="237"/>
    </location>
</feature>
<dbReference type="GO" id="GO:0015179">
    <property type="term" value="F:L-amino acid transmembrane transporter activity"/>
    <property type="evidence" value="ECO:0007669"/>
    <property type="project" value="TreeGrafter"/>
</dbReference>
<dbReference type="OrthoDB" id="1684102at2759"/>
<feature type="transmembrane region" description="Helical" evidence="6">
    <location>
        <begin position="169"/>
        <end position="191"/>
    </location>
</feature>
<organism evidence="8 9">
    <name type="scientific">Nannochloropsis salina CCMP1776</name>
    <dbReference type="NCBI Taxonomy" id="1027361"/>
    <lineage>
        <taxon>Eukaryota</taxon>
        <taxon>Sar</taxon>
        <taxon>Stramenopiles</taxon>
        <taxon>Ochrophyta</taxon>
        <taxon>Eustigmatophyceae</taxon>
        <taxon>Eustigmatales</taxon>
        <taxon>Monodopsidaceae</taxon>
        <taxon>Microchloropsis</taxon>
        <taxon>Microchloropsis salina</taxon>
    </lineage>
</organism>
<evidence type="ECO:0000256" key="1">
    <source>
        <dbReference type="ARBA" id="ARBA00004141"/>
    </source>
</evidence>
<reference evidence="8 9" key="1">
    <citation type="submission" date="2019-01" db="EMBL/GenBank/DDBJ databases">
        <title>Nuclear Genome Assembly of the Microalgal Biofuel strain Nannochloropsis salina CCMP1776.</title>
        <authorList>
            <person name="Hovde B."/>
        </authorList>
    </citation>
    <scope>NUCLEOTIDE SEQUENCE [LARGE SCALE GENOMIC DNA]</scope>
    <source>
        <strain evidence="8 9">CCMP1776</strain>
    </source>
</reference>
<feature type="compositionally biased region" description="Basic and acidic residues" evidence="5">
    <location>
        <begin position="46"/>
        <end position="56"/>
    </location>
</feature>
<keyword evidence="3 6" id="KW-1133">Transmembrane helix</keyword>
<protein>
    <recommendedName>
        <fullName evidence="7">Amino acid transporter transmembrane domain-containing protein</fullName>
    </recommendedName>
</protein>
<dbReference type="EMBL" id="SDOX01000011">
    <property type="protein sequence ID" value="TFJ85628.1"/>
    <property type="molecule type" value="Genomic_DNA"/>
</dbReference>
<name>A0A4D9DAI5_9STRA</name>
<comment type="caution">
    <text evidence="8">The sequence shown here is derived from an EMBL/GenBank/DDBJ whole genome shotgun (WGS) entry which is preliminary data.</text>
</comment>
<dbReference type="PANTHER" id="PTHR22950">
    <property type="entry name" value="AMINO ACID TRANSPORTER"/>
    <property type="match status" value="1"/>
</dbReference>
<feature type="transmembrane region" description="Helical" evidence="6">
    <location>
        <begin position="284"/>
        <end position="305"/>
    </location>
</feature>
<dbReference type="AlphaFoldDB" id="A0A4D9DAI5"/>
<evidence type="ECO:0000259" key="7">
    <source>
        <dbReference type="Pfam" id="PF01490"/>
    </source>
</evidence>
<dbReference type="Proteomes" id="UP000355283">
    <property type="component" value="Unassembled WGS sequence"/>
</dbReference>
<evidence type="ECO:0000313" key="8">
    <source>
        <dbReference type="EMBL" id="TFJ85628.1"/>
    </source>
</evidence>
<feature type="region of interest" description="Disordered" evidence="5">
    <location>
        <begin position="29"/>
        <end position="63"/>
    </location>
</feature>
<dbReference type="InterPro" id="IPR013057">
    <property type="entry name" value="AA_transpt_TM"/>
</dbReference>
<keyword evidence="9" id="KW-1185">Reference proteome</keyword>
<feature type="transmembrane region" description="Helical" evidence="6">
    <location>
        <begin position="317"/>
        <end position="341"/>
    </location>
</feature>
<feature type="transmembrane region" description="Helical" evidence="6">
    <location>
        <begin position="397"/>
        <end position="422"/>
    </location>
</feature>
<keyword evidence="4 6" id="KW-0472">Membrane</keyword>
<feature type="transmembrane region" description="Helical" evidence="6">
    <location>
        <begin position="353"/>
        <end position="377"/>
    </location>
</feature>
<evidence type="ECO:0000313" key="9">
    <source>
        <dbReference type="Proteomes" id="UP000355283"/>
    </source>
</evidence>
<dbReference type="Pfam" id="PF01490">
    <property type="entry name" value="Aa_trans"/>
    <property type="match status" value="1"/>
</dbReference>
<keyword evidence="2 6" id="KW-0812">Transmembrane</keyword>
<sequence>MYVPVLRTLGEGGVASAAAKMLNEALIETTPQRGRDVKPNKPPSQDSKDLLQDRHTGQAKNTNDVCAYSQDELAAEEEYTQIWEGTVPPYGLQLPRSTSVPYMLVKEDTGMNGLESGSGLKKSMDLKRAIDTPPPHTLQGVTRTAIAFTRSMIGTAALYMPRMFYTGGLAFSTATLIGACFISTYSIILLSRAHDRSPGTKSYGDVAYRAWGRPGKWLVDFLLALNQISWVPVYFLFVQQNLVQAIPGLDRLVSREGLIAIQLLIYVPLSWLRHIKYLATANLVANIFVGVGLVACLVWSCTVLATDGPAPGIHMFNRASCFLFLGSVAVAFEGMSLVLPIKRSMKRPERFEALVATSMAGLCVLVWSIGAMGYLAFGNSVEPFVTNELPTQGVLGPAVRIMYSLAIICTYPLQLFPGTIILEEYLVEPMGLVPSRRKVAKNVLRLLVVVGTCLTAIYAGKALDHFVALIGTVGSLPLGLMLPTLVHLCLFWGTTSVRMRVFHVFLVMLGCLAIILSFSITISTW</sequence>
<comment type="subcellular location">
    <subcellularLocation>
        <location evidence="1">Membrane</location>
        <topology evidence="1">Multi-pass membrane protein</topology>
    </subcellularLocation>
</comment>
<evidence type="ECO:0000256" key="3">
    <source>
        <dbReference type="ARBA" id="ARBA00022989"/>
    </source>
</evidence>
<evidence type="ECO:0000256" key="5">
    <source>
        <dbReference type="SAM" id="MobiDB-lite"/>
    </source>
</evidence>
<feature type="transmembrane region" description="Helical" evidence="6">
    <location>
        <begin position="466"/>
        <end position="492"/>
    </location>
</feature>